<reference evidence="2 3" key="1">
    <citation type="submission" date="2016-06" db="EMBL/GenBank/DDBJ databases">
        <title>Insight into the functional genes involving in sulfur oxidation in Pearl River water.</title>
        <authorList>
            <person name="Luo J."/>
            <person name="Tan X."/>
            <person name="Lin W."/>
        </authorList>
    </citation>
    <scope>NUCLEOTIDE SEQUENCE [LARGE SCALE GENOMIC DNA]</scope>
    <source>
        <strain evidence="2 3">LS2</strain>
    </source>
</reference>
<dbReference type="Proteomes" id="UP000078596">
    <property type="component" value="Chromosome"/>
</dbReference>
<organism evidence="2 3">
    <name type="scientific">Halothiobacillus diazotrophicus</name>
    <dbReference type="NCBI Taxonomy" id="1860122"/>
    <lineage>
        <taxon>Bacteria</taxon>
        <taxon>Pseudomonadati</taxon>
        <taxon>Pseudomonadota</taxon>
        <taxon>Gammaproteobacteria</taxon>
        <taxon>Chromatiales</taxon>
        <taxon>Halothiobacillaceae</taxon>
        <taxon>Halothiobacillus</taxon>
    </lineage>
</organism>
<dbReference type="RefSeq" id="WP_066099599.1">
    <property type="nucleotide sequence ID" value="NZ_CP016027.1"/>
</dbReference>
<dbReference type="EMBL" id="CP016027">
    <property type="protein sequence ID" value="ANJ67186.1"/>
    <property type="molecule type" value="Genomic_DNA"/>
</dbReference>
<protein>
    <submittedName>
        <fullName evidence="2">Uncharacterized protein</fullName>
    </submittedName>
</protein>
<sequence length="76" mass="7986">MMTPPLSYANTPVADGALTPSNSQNPNYPSAQTRNAPVEPQTPYRVSSPEQVAATARQSAPPFVGQLPGQLVDVHA</sequence>
<dbReference type="AlphaFoldDB" id="A0A191ZH23"/>
<accession>A0A191ZH23</accession>
<gene>
    <name evidence="2" type="ORF">A9404_07120</name>
</gene>
<feature type="compositionally biased region" description="Polar residues" evidence="1">
    <location>
        <begin position="19"/>
        <end position="35"/>
    </location>
</feature>
<proteinExistence type="predicted"/>
<evidence type="ECO:0000313" key="2">
    <source>
        <dbReference type="EMBL" id="ANJ67186.1"/>
    </source>
</evidence>
<feature type="region of interest" description="Disordered" evidence="1">
    <location>
        <begin position="1"/>
        <end position="76"/>
    </location>
</feature>
<dbReference type="STRING" id="1860122.A9404_07120"/>
<evidence type="ECO:0000313" key="3">
    <source>
        <dbReference type="Proteomes" id="UP000078596"/>
    </source>
</evidence>
<evidence type="ECO:0000256" key="1">
    <source>
        <dbReference type="SAM" id="MobiDB-lite"/>
    </source>
</evidence>
<keyword evidence="3" id="KW-1185">Reference proteome</keyword>
<dbReference type="OrthoDB" id="9961431at2"/>
<name>A0A191ZH23_9GAMM</name>
<dbReference type="KEGG" id="haz:A9404_07120"/>